<accession>A0A9N8DRH7</accession>
<comment type="caution">
    <text evidence="2">The sequence shown here is derived from an EMBL/GenBank/DDBJ whole genome shotgun (WGS) entry which is preliminary data.</text>
</comment>
<keyword evidence="1" id="KW-0732">Signal</keyword>
<feature type="chain" id="PRO_5040362323" description="Secreted protein" evidence="1">
    <location>
        <begin position="21"/>
        <end position="354"/>
    </location>
</feature>
<dbReference type="PROSITE" id="PS51257">
    <property type="entry name" value="PROKAR_LIPOPROTEIN"/>
    <property type="match status" value="1"/>
</dbReference>
<keyword evidence="3" id="KW-1185">Reference proteome</keyword>
<protein>
    <recommendedName>
        <fullName evidence="4">Secreted protein</fullName>
    </recommendedName>
</protein>
<evidence type="ECO:0000256" key="1">
    <source>
        <dbReference type="SAM" id="SignalP"/>
    </source>
</evidence>
<evidence type="ECO:0000313" key="2">
    <source>
        <dbReference type="EMBL" id="CAB9507737.1"/>
    </source>
</evidence>
<evidence type="ECO:0000313" key="3">
    <source>
        <dbReference type="Proteomes" id="UP001153069"/>
    </source>
</evidence>
<dbReference type="Proteomes" id="UP001153069">
    <property type="component" value="Unassembled WGS sequence"/>
</dbReference>
<dbReference type="EMBL" id="CAICTM010000317">
    <property type="protein sequence ID" value="CAB9507737.1"/>
    <property type="molecule type" value="Genomic_DNA"/>
</dbReference>
<organism evidence="2 3">
    <name type="scientific">Seminavis robusta</name>
    <dbReference type="NCBI Taxonomy" id="568900"/>
    <lineage>
        <taxon>Eukaryota</taxon>
        <taxon>Sar</taxon>
        <taxon>Stramenopiles</taxon>
        <taxon>Ochrophyta</taxon>
        <taxon>Bacillariophyta</taxon>
        <taxon>Bacillariophyceae</taxon>
        <taxon>Bacillariophycidae</taxon>
        <taxon>Naviculales</taxon>
        <taxon>Naviculaceae</taxon>
        <taxon>Seminavis</taxon>
    </lineage>
</organism>
<proteinExistence type="predicted"/>
<name>A0A9N8DRH7_9STRA</name>
<feature type="signal peptide" evidence="1">
    <location>
        <begin position="1"/>
        <end position="20"/>
    </location>
</feature>
<gene>
    <name evidence="2" type="ORF">SEMRO_318_G116070.1</name>
</gene>
<sequence length="354" mass="38265">MRFSRLIVIHFCLAATQVSAFQSISVSCRRASLSLHRHDGLASIEIARTGPSLPMASTSSDSTDTANGSVFSSEELQFLENTFADAVKDAQALKSTLLEQLPTMNPAIIMKLKQSLADPNETVQAVANALGSVLEAQLEQARDILKSLLDAGEIRKMDALIGKAARDGKLDAAFFSVLQMNLQNAAQEAAAAAEEGEASRVQVLQHVYTRCQEEVEKNVPPGIALLNKLLRTEIDSIRANQLKHYLCPQPNVITAPDGTEIQLEGEPRILVPPPLLVDAIGNAIKQIRTVEKAGGTDPASAANMVESVRQVAKEARIIIGENYGIESEALQEFEEGLQPVFRPDSPESVYIKGE</sequence>
<dbReference type="AlphaFoldDB" id="A0A9N8DRH7"/>
<evidence type="ECO:0008006" key="4">
    <source>
        <dbReference type="Google" id="ProtNLM"/>
    </source>
</evidence>
<dbReference type="OrthoDB" id="196020at2759"/>
<reference evidence="2" key="1">
    <citation type="submission" date="2020-06" db="EMBL/GenBank/DDBJ databases">
        <authorList>
            <consortium name="Plant Systems Biology data submission"/>
        </authorList>
    </citation>
    <scope>NUCLEOTIDE SEQUENCE</scope>
    <source>
        <strain evidence="2">D6</strain>
    </source>
</reference>